<name>A0AAV8ZQS0_9CUCU</name>
<keyword evidence="1" id="KW-0472">Membrane</keyword>
<protein>
    <recommendedName>
        <fullName evidence="2">Cyclic nucleotide-binding domain-containing protein</fullName>
    </recommendedName>
</protein>
<dbReference type="CDD" id="cd00038">
    <property type="entry name" value="CAP_ED"/>
    <property type="match status" value="1"/>
</dbReference>
<reference evidence="3" key="1">
    <citation type="journal article" date="2023" name="Insect Mol. Biol.">
        <title>Genome sequencing provides insights into the evolution of gene families encoding plant cell wall-degrading enzymes in longhorned beetles.</title>
        <authorList>
            <person name="Shin N.R."/>
            <person name="Okamura Y."/>
            <person name="Kirsch R."/>
            <person name="Pauchet Y."/>
        </authorList>
    </citation>
    <scope>NUCLEOTIDE SEQUENCE</scope>
    <source>
        <strain evidence="3">RBIC_L_NR</strain>
    </source>
</reference>
<dbReference type="PANTHER" id="PTHR45689:SF14">
    <property type="entry name" value="CYCLIC NUCLEOTIDE-GATED CATION CHANNEL SUBUNIT A-LIKE PROTEIN"/>
    <property type="match status" value="1"/>
</dbReference>
<dbReference type="EMBL" id="JANEYF010000847">
    <property type="protein sequence ID" value="KAJ8967633.1"/>
    <property type="molecule type" value="Genomic_DNA"/>
</dbReference>
<dbReference type="InterPro" id="IPR018490">
    <property type="entry name" value="cNMP-bd_dom_sf"/>
</dbReference>
<feature type="transmembrane region" description="Helical" evidence="1">
    <location>
        <begin position="304"/>
        <end position="330"/>
    </location>
</feature>
<dbReference type="PROSITE" id="PS00888">
    <property type="entry name" value="CNMP_BINDING_1"/>
    <property type="match status" value="1"/>
</dbReference>
<dbReference type="InterPro" id="IPR051413">
    <property type="entry name" value="K/Na_HCN_channel"/>
</dbReference>
<comment type="caution">
    <text evidence="3">The sequence shown here is derived from an EMBL/GenBank/DDBJ whole genome shotgun (WGS) entry which is preliminary data.</text>
</comment>
<dbReference type="PROSITE" id="PS00889">
    <property type="entry name" value="CNMP_BINDING_2"/>
    <property type="match status" value="1"/>
</dbReference>
<dbReference type="PROSITE" id="PS50042">
    <property type="entry name" value="CNMP_BINDING_3"/>
    <property type="match status" value="1"/>
</dbReference>
<sequence>MTHKCKLKSEKEIGQDNETASCFKNLQLLITISAENPRRFQCFRSDVLVREEQQRHLDTYYYIIHPFSKFRAWYEIWLIFLYTSILITKPLDAGFFSYRFKDMTYYKAYAITFDILSWIDIGVTFITGFFNKESKSVQLRPSKIARNYVSSIYFICDVLSSMPKCALYLESTIFLINHEYFQIYGFVTIFNLFKIVRLVTLITCMHRAARYFYIKSKGFIFLLDSVTICALIIHWMACLQFCIPKLTHTYFYRTPLRSMDIWMYKNGFANSSMGKQYAHCVFRSSAYILGIRFQTHATMFPEDYIVAMFTYIVGKILVGFIWIILAMTILNSRSIEIKLMEMVNQVDEYMRQKQFPLNLKNRISQYYDFKYQKVYCKEKSIRNMLTRNIKTDINIHACKLLLSNVSLFSELSPTEVKQIVKYLVPEIYLPNDIIVKCGTSGDSMYFLSSGTVAVYARSGKEICHLQDGAYFGEISLILKGEKRTATVKAIETSQIYRLCRRDFERSLLNNRAVLRKIMKSAEKKTKGN</sequence>
<accession>A0AAV8ZQS0</accession>
<dbReference type="AlphaFoldDB" id="A0AAV8ZQS0"/>
<dbReference type="Gene3D" id="2.60.120.10">
    <property type="entry name" value="Jelly Rolls"/>
    <property type="match status" value="1"/>
</dbReference>
<organism evidence="3 4">
    <name type="scientific">Rhamnusium bicolor</name>
    <dbReference type="NCBI Taxonomy" id="1586634"/>
    <lineage>
        <taxon>Eukaryota</taxon>
        <taxon>Metazoa</taxon>
        <taxon>Ecdysozoa</taxon>
        <taxon>Arthropoda</taxon>
        <taxon>Hexapoda</taxon>
        <taxon>Insecta</taxon>
        <taxon>Pterygota</taxon>
        <taxon>Neoptera</taxon>
        <taxon>Endopterygota</taxon>
        <taxon>Coleoptera</taxon>
        <taxon>Polyphaga</taxon>
        <taxon>Cucujiformia</taxon>
        <taxon>Chrysomeloidea</taxon>
        <taxon>Cerambycidae</taxon>
        <taxon>Lepturinae</taxon>
        <taxon>Rhagiini</taxon>
        <taxon>Rhamnusium</taxon>
    </lineage>
</organism>
<evidence type="ECO:0000259" key="2">
    <source>
        <dbReference type="PROSITE" id="PS50042"/>
    </source>
</evidence>
<feature type="domain" description="Cyclic nucleotide-binding" evidence="2">
    <location>
        <begin position="407"/>
        <end position="524"/>
    </location>
</feature>
<gene>
    <name evidence="3" type="ORF">NQ314_002752</name>
</gene>
<evidence type="ECO:0000313" key="4">
    <source>
        <dbReference type="Proteomes" id="UP001162156"/>
    </source>
</evidence>
<dbReference type="SUPFAM" id="SSF51206">
    <property type="entry name" value="cAMP-binding domain-like"/>
    <property type="match status" value="1"/>
</dbReference>
<evidence type="ECO:0000313" key="3">
    <source>
        <dbReference type="EMBL" id="KAJ8967633.1"/>
    </source>
</evidence>
<dbReference type="PANTHER" id="PTHR45689">
    <property type="entry name" value="I[[H]] CHANNEL, ISOFORM E"/>
    <property type="match status" value="1"/>
</dbReference>
<dbReference type="GO" id="GO:0035725">
    <property type="term" value="P:sodium ion transmembrane transport"/>
    <property type="evidence" value="ECO:0007669"/>
    <property type="project" value="TreeGrafter"/>
</dbReference>
<keyword evidence="1" id="KW-0812">Transmembrane</keyword>
<proteinExistence type="predicted"/>
<dbReference type="SMART" id="SM00100">
    <property type="entry name" value="cNMP"/>
    <property type="match status" value="1"/>
</dbReference>
<dbReference type="InterPro" id="IPR018488">
    <property type="entry name" value="cNMP-bd_CS"/>
</dbReference>
<feature type="transmembrane region" description="Helical" evidence="1">
    <location>
        <begin position="218"/>
        <end position="237"/>
    </location>
</feature>
<dbReference type="GO" id="GO:0003254">
    <property type="term" value="P:regulation of membrane depolarization"/>
    <property type="evidence" value="ECO:0007669"/>
    <property type="project" value="TreeGrafter"/>
</dbReference>
<feature type="transmembrane region" description="Helical" evidence="1">
    <location>
        <begin position="151"/>
        <end position="169"/>
    </location>
</feature>
<evidence type="ECO:0000256" key="1">
    <source>
        <dbReference type="SAM" id="Phobius"/>
    </source>
</evidence>
<dbReference type="InterPro" id="IPR014710">
    <property type="entry name" value="RmlC-like_jellyroll"/>
</dbReference>
<keyword evidence="4" id="KW-1185">Reference proteome</keyword>
<feature type="transmembrane region" description="Helical" evidence="1">
    <location>
        <begin position="181"/>
        <end position="206"/>
    </location>
</feature>
<dbReference type="Gene3D" id="1.10.287.630">
    <property type="entry name" value="Helix hairpin bin"/>
    <property type="match status" value="1"/>
</dbReference>
<dbReference type="Proteomes" id="UP001162156">
    <property type="component" value="Unassembled WGS sequence"/>
</dbReference>
<dbReference type="Pfam" id="PF00027">
    <property type="entry name" value="cNMP_binding"/>
    <property type="match status" value="1"/>
</dbReference>
<dbReference type="GO" id="GO:0005249">
    <property type="term" value="F:voltage-gated potassium channel activity"/>
    <property type="evidence" value="ECO:0007669"/>
    <property type="project" value="TreeGrafter"/>
</dbReference>
<dbReference type="InterPro" id="IPR000595">
    <property type="entry name" value="cNMP-bd_dom"/>
</dbReference>
<feature type="transmembrane region" description="Helical" evidence="1">
    <location>
        <begin position="108"/>
        <end position="130"/>
    </location>
</feature>
<dbReference type="GO" id="GO:0098855">
    <property type="term" value="C:HCN channel complex"/>
    <property type="evidence" value="ECO:0007669"/>
    <property type="project" value="TreeGrafter"/>
</dbReference>
<feature type="transmembrane region" description="Helical" evidence="1">
    <location>
        <begin position="72"/>
        <end position="88"/>
    </location>
</feature>
<keyword evidence="1" id="KW-1133">Transmembrane helix</keyword>